<accession>A0A9P6XU76</accession>
<dbReference type="SUPFAM" id="SSF56219">
    <property type="entry name" value="DNase I-like"/>
    <property type="match status" value="1"/>
</dbReference>
<dbReference type="InterPro" id="IPR036691">
    <property type="entry name" value="Endo/exonu/phosph_ase_sf"/>
</dbReference>
<dbReference type="Gene3D" id="3.60.10.10">
    <property type="entry name" value="Endonuclease/exonuclease/phosphatase"/>
    <property type="match status" value="1"/>
</dbReference>
<dbReference type="GO" id="GO:0003824">
    <property type="term" value="F:catalytic activity"/>
    <property type="evidence" value="ECO:0007669"/>
    <property type="project" value="InterPro"/>
</dbReference>
<evidence type="ECO:0000259" key="1">
    <source>
        <dbReference type="Pfam" id="PF14529"/>
    </source>
</evidence>
<comment type="caution">
    <text evidence="2">The sequence shown here is derived from an EMBL/GenBank/DDBJ whole genome shotgun (WGS) entry which is preliminary data.</text>
</comment>
<dbReference type="InterPro" id="IPR005135">
    <property type="entry name" value="Endo/exonuclease/phosphatase"/>
</dbReference>
<evidence type="ECO:0000313" key="2">
    <source>
        <dbReference type="EMBL" id="KAG1531999.1"/>
    </source>
</evidence>
<gene>
    <name evidence="2" type="ORF">G6F51_013305</name>
</gene>
<feature type="domain" description="Endonuclease/exonuclease/phosphatase" evidence="1">
    <location>
        <begin position="104"/>
        <end position="224"/>
    </location>
</feature>
<sequence length="317" mass="35754">MSTVSISLFNATGLPKQAISPILKLAESSSVLLITESWLLPPNKYPTSWKQFHTYGQPIQSFKHRGSLGIALLINPLTSATVQHIPHKNPLLAKYTLSFIISKILVHCLYLPPSLSHTEVSNILQQLPLEFPNTTSTIVCGDLNARMGIYTGDTLFNYRGRLLHDWIQSNNMITWNERLKYGRPTSITYHGNSIIDYFISTTELTEPKLVIRDDLSLDSNHKFMTLSFQTNIPGSNLLPPKRLTWHLGKLKDDKKVTTYQQVFTNLTADLIPHPPPLLPDRSSAINYIEDFNSAICQAIYQSLDQNTITENGEKHKG</sequence>
<reference evidence="2" key="1">
    <citation type="journal article" date="2020" name="Microb. Genom.">
        <title>Genetic diversity of clinical and environmental Mucorales isolates obtained from an investigation of mucormycosis cases among solid organ transplant recipients.</title>
        <authorList>
            <person name="Nguyen M.H."/>
            <person name="Kaul D."/>
            <person name="Muto C."/>
            <person name="Cheng S.J."/>
            <person name="Richter R.A."/>
            <person name="Bruno V.M."/>
            <person name="Liu G."/>
            <person name="Beyhan S."/>
            <person name="Sundermann A.J."/>
            <person name="Mounaud S."/>
            <person name="Pasculle A.W."/>
            <person name="Nierman W.C."/>
            <person name="Driscoll E."/>
            <person name="Cumbie R."/>
            <person name="Clancy C.J."/>
            <person name="Dupont C.L."/>
        </authorList>
    </citation>
    <scope>NUCLEOTIDE SEQUENCE</scope>
    <source>
        <strain evidence="2">GL16</strain>
    </source>
</reference>
<evidence type="ECO:0000313" key="3">
    <source>
        <dbReference type="Proteomes" id="UP000717996"/>
    </source>
</evidence>
<dbReference type="Pfam" id="PF14529">
    <property type="entry name" value="Exo_endo_phos_2"/>
    <property type="match status" value="1"/>
</dbReference>
<dbReference type="EMBL" id="JAANIT010005013">
    <property type="protein sequence ID" value="KAG1531999.1"/>
    <property type="molecule type" value="Genomic_DNA"/>
</dbReference>
<organism evidence="2 3">
    <name type="scientific">Rhizopus oryzae</name>
    <name type="common">Mucormycosis agent</name>
    <name type="synonym">Rhizopus arrhizus var. delemar</name>
    <dbReference type="NCBI Taxonomy" id="64495"/>
    <lineage>
        <taxon>Eukaryota</taxon>
        <taxon>Fungi</taxon>
        <taxon>Fungi incertae sedis</taxon>
        <taxon>Mucoromycota</taxon>
        <taxon>Mucoromycotina</taxon>
        <taxon>Mucoromycetes</taxon>
        <taxon>Mucorales</taxon>
        <taxon>Mucorineae</taxon>
        <taxon>Rhizopodaceae</taxon>
        <taxon>Rhizopus</taxon>
    </lineage>
</organism>
<proteinExistence type="predicted"/>
<dbReference type="AlphaFoldDB" id="A0A9P6XU76"/>
<name>A0A9P6XU76_RHIOR</name>
<dbReference type="Proteomes" id="UP000717996">
    <property type="component" value="Unassembled WGS sequence"/>
</dbReference>
<protein>
    <recommendedName>
        <fullName evidence="1">Endonuclease/exonuclease/phosphatase domain-containing protein</fullName>
    </recommendedName>
</protein>